<dbReference type="GO" id="GO:0000974">
    <property type="term" value="C:Prp19 complex"/>
    <property type="evidence" value="ECO:0007669"/>
    <property type="project" value="TreeGrafter"/>
</dbReference>
<evidence type="ECO:0000256" key="2">
    <source>
        <dbReference type="ARBA" id="ARBA00010788"/>
    </source>
</evidence>
<proteinExistence type="inferred from homology"/>
<dbReference type="GO" id="GO:0071013">
    <property type="term" value="C:catalytic step 2 spliceosome"/>
    <property type="evidence" value="ECO:0007669"/>
    <property type="project" value="TreeGrafter"/>
</dbReference>
<evidence type="ECO:0000256" key="6">
    <source>
        <dbReference type="ARBA" id="ARBA00023242"/>
    </source>
</evidence>
<evidence type="ECO:0000256" key="4">
    <source>
        <dbReference type="ARBA" id="ARBA00022728"/>
    </source>
</evidence>
<dbReference type="InterPro" id="IPR008409">
    <property type="entry name" value="SPF27"/>
</dbReference>
<evidence type="ECO:0000256" key="3">
    <source>
        <dbReference type="ARBA" id="ARBA00022664"/>
    </source>
</evidence>
<keyword evidence="8" id="KW-1185">Reference proteome</keyword>
<accession>A0A3N4IQH3</accession>
<dbReference type="Pfam" id="PF05700">
    <property type="entry name" value="BCAS2"/>
    <property type="match status" value="1"/>
</dbReference>
<dbReference type="GO" id="GO:0006397">
    <property type="term" value="P:mRNA processing"/>
    <property type="evidence" value="ECO:0007669"/>
    <property type="project" value="UniProtKB-KW"/>
</dbReference>
<keyword evidence="4" id="KW-0747">Spliceosome</keyword>
<name>A0A3N4IQH3_ASCIM</name>
<keyword evidence="6" id="KW-0539">Nucleus</keyword>
<evidence type="ECO:0000313" key="8">
    <source>
        <dbReference type="Proteomes" id="UP000275078"/>
    </source>
</evidence>
<keyword evidence="5" id="KW-0508">mRNA splicing</keyword>
<sequence length="162" mass="17879">PASAPLHPSIPALIEPNFSPLIRTELDRLASGAPRTGGIDPDRYSAPSDLTSAYTSHSYLTSRARDLHLLEKWGKNAWLISNSQLEGILGESEAELERVKNQVEGVNVVRKSEQSEAGERLARLEGRWKRSLGGLVEVQVATETVKVETEELRRRIAERGGQ</sequence>
<evidence type="ECO:0000256" key="1">
    <source>
        <dbReference type="ARBA" id="ARBA00004123"/>
    </source>
</evidence>
<gene>
    <name evidence="7" type="ORF">BJ508DRAFT_220153</name>
</gene>
<evidence type="ECO:0000313" key="7">
    <source>
        <dbReference type="EMBL" id="RPA86988.1"/>
    </source>
</evidence>
<dbReference type="OrthoDB" id="205794at2759"/>
<protein>
    <recommendedName>
        <fullName evidence="9">Pre-mRNA-splicing factor SPF27</fullName>
    </recommendedName>
</protein>
<dbReference type="GO" id="GO:0008380">
    <property type="term" value="P:RNA splicing"/>
    <property type="evidence" value="ECO:0007669"/>
    <property type="project" value="UniProtKB-KW"/>
</dbReference>
<comment type="similarity">
    <text evidence="2">Belongs to the SPF27 family.</text>
</comment>
<evidence type="ECO:0008006" key="9">
    <source>
        <dbReference type="Google" id="ProtNLM"/>
    </source>
</evidence>
<reference evidence="7 8" key="1">
    <citation type="journal article" date="2018" name="Nat. Ecol. Evol.">
        <title>Pezizomycetes genomes reveal the molecular basis of ectomycorrhizal truffle lifestyle.</title>
        <authorList>
            <person name="Murat C."/>
            <person name="Payen T."/>
            <person name="Noel B."/>
            <person name="Kuo A."/>
            <person name="Morin E."/>
            <person name="Chen J."/>
            <person name="Kohler A."/>
            <person name="Krizsan K."/>
            <person name="Balestrini R."/>
            <person name="Da Silva C."/>
            <person name="Montanini B."/>
            <person name="Hainaut M."/>
            <person name="Levati E."/>
            <person name="Barry K.W."/>
            <person name="Belfiori B."/>
            <person name="Cichocki N."/>
            <person name="Clum A."/>
            <person name="Dockter R.B."/>
            <person name="Fauchery L."/>
            <person name="Guy J."/>
            <person name="Iotti M."/>
            <person name="Le Tacon F."/>
            <person name="Lindquist E.A."/>
            <person name="Lipzen A."/>
            <person name="Malagnac F."/>
            <person name="Mello A."/>
            <person name="Molinier V."/>
            <person name="Miyauchi S."/>
            <person name="Poulain J."/>
            <person name="Riccioni C."/>
            <person name="Rubini A."/>
            <person name="Sitrit Y."/>
            <person name="Splivallo R."/>
            <person name="Traeger S."/>
            <person name="Wang M."/>
            <person name="Zifcakova L."/>
            <person name="Wipf D."/>
            <person name="Zambonelli A."/>
            <person name="Paolocci F."/>
            <person name="Nowrousian M."/>
            <person name="Ottonello S."/>
            <person name="Baldrian P."/>
            <person name="Spatafora J.W."/>
            <person name="Henrissat B."/>
            <person name="Nagy L.G."/>
            <person name="Aury J.M."/>
            <person name="Wincker P."/>
            <person name="Grigoriev I.V."/>
            <person name="Bonfante P."/>
            <person name="Martin F.M."/>
        </authorList>
    </citation>
    <scope>NUCLEOTIDE SEQUENCE [LARGE SCALE GENOMIC DNA]</scope>
    <source>
        <strain evidence="7 8">RN42</strain>
    </source>
</reference>
<dbReference type="Proteomes" id="UP000275078">
    <property type="component" value="Unassembled WGS sequence"/>
</dbReference>
<dbReference type="PANTHER" id="PTHR13296">
    <property type="entry name" value="BCAS2 PROTEIN"/>
    <property type="match status" value="1"/>
</dbReference>
<organism evidence="7 8">
    <name type="scientific">Ascobolus immersus RN42</name>
    <dbReference type="NCBI Taxonomy" id="1160509"/>
    <lineage>
        <taxon>Eukaryota</taxon>
        <taxon>Fungi</taxon>
        <taxon>Dikarya</taxon>
        <taxon>Ascomycota</taxon>
        <taxon>Pezizomycotina</taxon>
        <taxon>Pezizomycetes</taxon>
        <taxon>Pezizales</taxon>
        <taxon>Ascobolaceae</taxon>
        <taxon>Ascobolus</taxon>
    </lineage>
</organism>
<dbReference type="GO" id="GO:0071011">
    <property type="term" value="C:precatalytic spliceosome"/>
    <property type="evidence" value="ECO:0007669"/>
    <property type="project" value="TreeGrafter"/>
</dbReference>
<evidence type="ECO:0000256" key="5">
    <source>
        <dbReference type="ARBA" id="ARBA00023187"/>
    </source>
</evidence>
<comment type="subcellular location">
    <subcellularLocation>
        <location evidence="1">Nucleus</location>
    </subcellularLocation>
</comment>
<dbReference type="EMBL" id="ML119647">
    <property type="protein sequence ID" value="RPA86988.1"/>
    <property type="molecule type" value="Genomic_DNA"/>
</dbReference>
<dbReference type="STRING" id="1160509.A0A3N4IQH3"/>
<keyword evidence="3" id="KW-0507">mRNA processing</keyword>
<dbReference type="AlphaFoldDB" id="A0A3N4IQH3"/>
<dbReference type="PANTHER" id="PTHR13296:SF0">
    <property type="entry name" value="PRE-MRNA-SPLICING FACTOR SPF27"/>
    <property type="match status" value="1"/>
</dbReference>
<feature type="non-terminal residue" evidence="7">
    <location>
        <position position="1"/>
    </location>
</feature>